<sequence>MIEERAARGLALCLLLGACATAPATPPPPGVQGQPRAEVVMPPARGVTNLAVRVQGVAGEIAGATCDLASPYTTARFTAPASVALPDLGSATPPVTVTCASGKLRGSARAQPATRVADTGMSGWPAIGISVGTGSGGWSGTGVSVGGFWNGGSGDGSWTKVVYPDLLVTLR</sequence>
<proteinExistence type="predicted"/>
<evidence type="ECO:0000313" key="2">
    <source>
        <dbReference type="EMBL" id="TPE49686.1"/>
    </source>
</evidence>
<evidence type="ECO:0008006" key="4">
    <source>
        <dbReference type="Google" id="ProtNLM"/>
    </source>
</evidence>
<reference evidence="2 3" key="1">
    <citation type="submission" date="2019-06" db="EMBL/GenBank/DDBJ databases">
        <title>A novel bacterium of genus Amaricoccus, isolated from marine sediment.</title>
        <authorList>
            <person name="Huang H."/>
            <person name="Mo K."/>
            <person name="Hu Y."/>
        </authorList>
    </citation>
    <scope>NUCLEOTIDE SEQUENCE [LARGE SCALE GENOMIC DNA]</scope>
    <source>
        <strain evidence="2 3">HB172011</strain>
    </source>
</reference>
<name>A0A501WUZ0_9RHOB</name>
<keyword evidence="3" id="KW-1185">Reference proteome</keyword>
<feature type="chain" id="PRO_5021279947" description="Spore coat protein U domain-containing protein" evidence="1">
    <location>
        <begin position="25"/>
        <end position="171"/>
    </location>
</feature>
<evidence type="ECO:0000256" key="1">
    <source>
        <dbReference type="SAM" id="SignalP"/>
    </source>
</evidence>
<accession>A0A501WUZ0</accession>
<feature type="signal peptide" evidence="1">
    <location>
        <begin position="1"/>
        <end position="24"/>
    </location>
</feature>
<evidence type="ECO:0000313" key="3">
    <source>
        <dbReference type="Proteomes" id="UP000319255"/>
    </source>
</evidence>
<comment type="caution">
    <text evidence="2">The sequence shown here is derived from an EMBL/GenBank/DDBJ whole genome shotgun (WGS) entry which is preliminary data.</text>
</comment>
<organism evidence="2 3">
    <name type="scientific">Amaricoccus solimangrovi</name>
    <dbReference type="NCBI Taxonomy" id="2589815"/>
    <lineage>
        <taxon>Bacteria</taxon>
        <taxon>Pseudomonadati</taxon>
        <taxon>Pseudomonadota</taxon>
        <taxon>Alphaproteobacteria</taxon>
        <taxon>Rhodobacterales</taxon>
        <taxon>Paracoccaceae</taxon>
        <taxon>Amaricoccus</taxon>
    </lineage>
</organism>
<dbReference type="Proteomes" id="UP000319255">
    <property type="component" value="Unassembled WGS sequence"/>
</dbReference>
<keyword evidence="1" id="KW-0732">Signal</keyword>
<protein>
    <recommendedName>
        <fullName evidence="4">Spore coat protein U domain-containing protein</fullName>
    </recommendedName>
</protein>
<dbReference type="PROSITE" id="PS51257">
    <property type="entry name" value="PROKAR_LIPOPROTEIN"/>
    <property type="match status" value="1"/>
</dbReference>
<gene>
    <name evidence="2" type="ORF">FJM51_13660</name>
</gene>
<dbReference type="EMBL" id="VFRP01000013">
    <property type="protein sequence ID" value="TPE49686.1"/>
    <property type="molecule type" value="Genomic_DNA"/>
</dbReference>
<dbReference type="RefSeq" id="WP_140454688.1">
    <property type="nucleotide sequence ID" value="NZ_VFRP01000013.1"/>
</dbReference>
<dbReference type="AlphaFoldDB" id="A0A501WUZ0"/>